<organism evidence="2 3">
    <name type="scientific">Thioflexithrix psekupsensis</name>
    <dbReference type="NCBI Taxonomy" id="1570016"/>
    <lineage>
        <taxon>Bacteria</taxon>
        <taxon>Pseudomonadati</taxon>
        <taxon>Pseudomonadota</taxon>
        <taxon>Gammaproteobacteria</taxon>
        <taxon>Thiotrichales</taxon>
        <taxon>Thioflexithrix</taxon>
    </lineage>
</organism>
<dbReference type="InterPro" id="IPR010359">
    <property type="entry name" value="IrrE_HExxH"/>
</dbReference>
<proteinExistence type="predicted"/>
<keyword evidence="3" id="KW-1185">Reference proteome</keyword>
<feature type="domain" description="IrrE N-terminal-like" evidence="1">
    <location>
        <begin position="50"/>
        <end position="150"/>
    </location>
</feature>
<dbReference type="AlphaFoldDB" id="A0A251XCX3"/>
<accession>A0A251XCX3</accession>
<name>A0A251XCX3_9GAMM</name>
<gene>
    <name evidence="2" type="ORF">TPSD3_03430</name>
</gene>
<reference evidence="2 3" key="1">
    <citation type="submission" date="2016-12" db="EMBL/GenBank/DDBJ databases">
        <title>Thioflexothrix psekupsii D3 genome sequencing and assembly.</title>
        <authorList>
            <person name="Fomenkov A."/>
            <person name="Vincze T."/>
            <person name="Grabovich M."/>
            <person name="Anton B.P."/>
            <person name="Dubinina G."/>
            <person name="Orlova M."/>
            <person name="Belousova E."/>
            <person name="Roberts R.J."/>
        </authorList>
    </citation>
    <scope>NUCLEOTIDE SEQUENCE [LARGE SCALE GENOMIC DNA]</scope>
    <source>
        <strain evidence="2">D3</strain>
    </source>
</reference>
<evidence type="ECO:0000313" key="2">
    <source>
        <dbReference type="EMBL" id="OUD15775.1"/>
    </source>
</evidence>
<comment type="caution">
    <text evidence="2">The sequence shown here is derived from an EMBL/GenBank/DDBJ whole genome shotgun (WGS) entry which is preliminary data.</text>
</comment>
<dbReference type="PANTHER" id="PTHR43236:SF1">
    <property type="entry name" value="BLL7220 PROTEIN"/>
    <property type="match status" value="1"/>
</dbReference>
<dbReference type="InterPro" id="IPR052345">
    <property type="entry name" value="Rad_response_metalloprotease"/>
</dbReference>
<dbReference type="Pfam" id="PF06114">
    <property type="entry name" value="Peptidase_M78"/>
    <property type="match status" value="1"/>
</dbReference>
<evidence type="ECO:0000313" key="3">
    <source>
        <dbReference type="Proteomes" id="UP000194798"/>
    </source>
</evidence>
<dbReference type="Proteomes" id="UP000194798">
    <property type="component" value="Unassembled WGS sequence"/>
</dbReference>
<dbReference type="Gene3D" id="1.10.10.2910">
    <property type="match status" value="1"/>
</dbReference>
<dbReference type="EMBL" id="MSLT01000006">
    <property type="protein sequence ID" value="OUD15775.1"/>
    <property type="molecule type" value="Genomic_DNA"/>
</dbReference>
<dbReference type="PANTHER" id="PTHR43236">
    <property type="entry name" value="ANTITOXIN HIGA1"/>
    <property type="match status" value="1"/>
</dbReference>
<protein>
    <recommendedName>
        <fullName evidence="1">IrrE N-terminal-like domain-containing protein</fullName>
    </recommendedName>
</protein>
<evidence type="ECO:0000259" key="1">
    <source>
        <dbReference type="Pfam" id="PF06114"/>
    </source>
</evidence>
<sequence length="314" mass="35962">MAMRLLRRRNLQPPFDLDALVADYASVEYLRFPHALSADGITIGIGGKSKPQILINSSTPKTRRKFTLAHELGHIIIPWHTGTIISHTDCVNTNFEYFEYREMELEANQFAAELLMPRDWIQKLNKECNSLAFLIRMVLNYTGVSRDAALIQIFKTINTPIVCAWVGDNGELKQNYRTRTAPQTDSLCGKNLFESKSFVTATSEETFSLGDRIYKSWIFGKIEIIEVEPSAWRNILAQILNETGKQELLSSINAILPAKYSSNKDKSEQELCSLIMRAYDGRSKYDEIISHPLFPQYVMKRVKELRKKEKSNNT</sequence>